<evidence type="ECO:0000313" key="3">
    <source>
        <dbReference type="Proteomes" id="UP000233837"/>
    </source>
</evidence>
<dbReference type="EMBL" id="KZ502668">
    <property type="protein sequence ID" value="PKU74781.1"/>
    <property type="molecule type" value="Genomic_DNA"/>
</dbReference>
<keyword evidence="3" id="KW-1185">Reference proteome</keyword>
<evidence type="ECO:0000256" key="1">
    <source>
        <dbReference type="SAM" id="MobiDB-lite"/>
    </source>
</evidence>
<protein>
    <submittedName>
        <fullName evidence="2">Uncharacterized protein</fullName>
    </submittedName>
</protein>
<organism evidence="2 3">
    <name type="scientific">Dendrobium catenatum</name>
    <dbReference type="NCBI Taxonomy" id="906689"/>
    <lineage>
        <taxon>Eukaryota</taxon>
        <taxon>Viridiplantae</taxon>
        <taxon>Streptophyta</taxon>
        <taxon>Embryophyta</taxon>
        <taxon>Tracheophyta</taxon>
        <taxon>Spermatophyta</taxon>
        <taxon>Magnoliopsida</taxon>
        <taxon>Liliopsida</taxon>
        <taxon>Asparagales</taxon>
        <taxon>Orchidaceae</taxon>
        <taxon>Epidendroideae</taxon>
        <taxon>Malaxideae</taxon>
        <taxon>Dendrobiinae</taxon>
        <taxon>Dendrobium</taxon>
    </lineage>
</organism>
<dbReference type="Proteomes" id="UP000233837">
    <property type="component" value="Unassembled WGS sequence"/>
</dbReference>
<gene>
    <name evidence="2" type="ORF">MA16_Dca004972</name>
</gene>
<proteinExistence type="predicted"/>
<reference evidence="2 3" key="2">
    <citation type="journal article" date="2017" name="Nature">
        <title>The Apostasia genome and the evolution of orchids.</title>
        <authorList>
            <person name="Zhang G.Q."/>
            <person name="Liu K.W."/>
            <person name="Li Z."/>
            <person name="Lohaus R."/>
            <person name="Hsiao Y.Y."/>
            <person name="Niu S.C."/>
            <person name="Wang J.Y."/>
            <person name="Lin Y.C."/>
            <person name="Xu Q."/>
            <person name="Chen L.J."/>
            <person name="Yoshida K."/>
            <person name="Fujiwara S."/>
            <person name="Wang Z.W."/>
            <person name="Zhang Y.Q."/>
            <person name="Mitsuda N."/>
            <person name="Wang M."/>
            <person name="Liu G.H."/>
            <person name="Pecoraro L."/>
            <person name="Huang H.X."/>
            <person name="Xiao X.J."/>
            <person name="Lin M."/>
            <person name="Wu X.Y."/>
            <person name="Wu W.L."/>
            <person name="Chen Y.Y."/>
            <person name="Chang S.B."/>
            <person name="Sakamoto S."/>
            <person name="Ohme-Takagi M."/>
            <person name="Yagi M."/>
            <person name="Zeng S.J."/>
            <person name="Shen C.Y."/>
            <person name="Yeh C.M."/>
            <person name="Luo Y.B."/>
            <person name="Tsai W.C."/>
            <person name="Van de Peer Y."/>
            <person name="Liu Z.J."/>
        </authorList>
    </citation>
    <scope>NUCLEOTIDE SEQUENCE [LARGE SCALE GENOMIC DNA]</scope>
    <source>
        <tissue evidence="2">The whole plant</tissue>
    </source>
</reference>
<feature type="region of interest" description="Disordered" evidence="1">
    <location>
        <begin position="47"/>
        <end position="66"/>
    </location>
</feature>
<name>A0A2I0WGK2_9ASPA</name>
<accession>A0A2I0WGK2</accession>
<sequence>MLIDVIPWPCLVEQCRGRHTHTVSCRYVACLHLVSSLCQIESSSVRVPPESKPISTSPCPVAHKCP</sequence>
<reference evidence="2 3" key="1">
    <citation type="journal article" date="2016" name="Sci. Rep.">
        <title>The Dendrobium catenatum Lindl. genome sequence provides insights into polysaccharide synthase, floral development and adaptive evolution.</title>
        <authorList>
            <person name="Zhang G.Q."/>
            <person name="Xu Q."/>
            <person name="Bian C."/>
            <person name="Tsai W.C."/>
            <person name="Yeh C.M."/>
            <person name="Liu K.W."/>
            <person name="Yoshida K."/>
            <person name="Zhang L.S."/>
            <person name="Chang S.B."/>
            <person name="Chen F."/>
            <person name="Shi Y."/>
            <person name="Su Y.Y."/>
            <person name="Zhang Y.Q."/>
            <person name="Chen L.J."/>
            <person name="Yin Y."/>
            <person name="Lin M."/>
            <person name="Huang H."/>
            <person name="Deng H."/>
            <person name="Wang Z.W."/>
            <person name="Zhu S.L."/>
            <person name="Zhao X."/>
            <person name="Deng C."/>
            <person name="Niu S.C."/>
            <person name="Huang J."/>
            <person name="Wang M."/>
            <person name="Liu G.H."/>
            <person name="Yang H.J."/>
            <person name="Xiao X.J."/>
            <person name="Hsiao Y.Y."/>
            <person name="Wu W.L."/>
            <person name="Chen Y.Y."/>
            <person name="Mitsuda N."/>
            <person name="Ohme-Takagi M."/>
            <person name="Luo Y.B."/>
            <person name="Van de Peer Y."/>
            <person name="Liu Z.J."/>
        </authorList>
    </citation>
    <scope>NUCLEOTIDE SEQUENCE [LARGE SCALE GENOMIC DNA]</scope>
    <source>
        <tissue evidence="2">The whole plant</tissue>
    </source>
</reference>
<evidence type="ECO:0000313" key="2">
    <source>
        <dbReference type="EMBL" id="PKU74781.1"/>
    </source>
</evidence>
<dbReference type="AlphaFoldDB" id="A0A2I0WGK2"/>